<keyword evidence="4" id="KW-1185">Reference proteome</keyword>
<dbReference type="PROSITE" id="PS50966">
    <property type="entry name" value="ZF_SWIM"/>
    <property type="match status" value="1"/>
</dbReference>
<keyword evidence="1" id="KW-0863">Zinc-finger</keyword>
<dbReference type="Proteomes" id="UP001568698">
    <property type="component" value="Unassembled WGS sequence"/>
</dbReference>
<keyword evidence="1" id="KW-0862">Zinc</keyword>
<dbReference type="EMBL" id="JBGLYH010000023">
    <property type="protein sequence ID" value="MEZ7197043.1"/>
    <property type="molecule type" value="Genomic_DNA"/>
</dbReference>
<dbReference type="InterPro" id="IPR007527">
    <property type="entry name" value="Znf_SWIM"/>
</dbReference>
<sequence>MLDYIRKLIHGPFIKVRSFRNSGEVYVCYLREARCTCPDWKKRRSAYSKTDPQRLCKHLASEYDRLENPPNGHNPEQEKQIALCRKYRVGYPLGWMYLETQDGLMDIRQSPSDPAWFNVYHDGDQYGFNHEECRWSYGNQPPSAKEIVQVLLGLPPTLAEDAVTTVSRKRLDKWKRDVVGECEGVTFSARVNGKAKWQRGVYDQAGFALHLGTGEFEIQPRLLHMEEALASWLRAEYQQIRDEAAAEKR</sequence>
<protein>
    <recommendedName>
        <fullName evidence="2">SWIM-type domain-containing protein</fullName>
    </recommendedName>
</protein>
<evidence type="ECO:0000313" key="4">
    <source>
        <dbReference type="Proteomes" id="UP001568698"/>
    </source>
</evidence>
<evidence type="ECO:0000259" key="2">
    <source>
        <dbReference type="PROSITE" id="PS50966"/>
    </source>
</evidence>
<proteinExistence type="predicted"/>
<dbReference type="RefSeq" id="WP_371386562.1">
    <property type="nucleotide sequence ID" value="NZ_JBGLYH010000023.1"/>
</dbReference>
<keyword evidence="1" id="KW-0479">Metal-binding</keyword>
<gene>
    <name evidence="3" type="ORF">AB6M95_09815</name>
</gene>
<reference evidence="3 4" key="1">
    <citation type="submission" date="2024-08" db="EMBL/GenBank/DDBJ databases">
        <title>Sulfate-reducing bacteria isolated from formation water of the oil field in Kazakhstan and description of Pseudodesulfovibrio sp.</title>
        <authorList>
            <person name="Bidzhieva S.K."/>
            <person name="Tourova T.P."/>
            <person name="Grouzdev D.S."/>
            <person name="Beletsky A.V."/>
            <person name="Sokolova D.S."/>
            <person name="Samigullina S.R."/>
            <person name="Poltaraus A.B."/>
            <person name="Avtukh A.N."/>
            <person name="Tereshina V.M."/>
            <person name="Zhaparov N.S."/>
            <person name="Mardanov A.V."/>
            <person name="Nazina T.N."/>
        </authorList>
    </citation>
    <scope>NUCLEOTIDE SEQUENCE [LARGE SCALE GENOMIC DNA]</scope>
    <source>
        <strain evidence="3 4">9FUS</strain>
    </source>
</reference>
<evidence type="ECO:0000256" key="1">
    <source>
        <dbReference type="PROSITE-ProRule" id="PRU00325"/>
    </source>
</evidence>
<comment type="caution">
    <text evidence="3">The sequence shown here is derived from an EMBL/GenBank/DDBJ whole genome shotgun (WGS) entry which is preliminary data.</text>
</comment>
<evidence type="ECO:0000313" key="3">
    <source>
        <dbReference type="EMBL" id="MEZ7197043.1"/>
    </source>
</evidence>
<feature type="domain" description="SWIM-type" evidence="2">
    <location>
        <begin position="26"/>
        <end position="67"/>
    </location>
</feature>
<organism evidence="3 4">
    <name type="scientific">Pseudodesulfovibrio karagichevae</name>
    <dbReference type="NCBI Taxonomy" id="3239305"/>
    <lineage>
        <taxon>Bacteria</taxon>
        <taxon>Pseudomonadati</taxon>
        <taxon>Thermodesulfobacteriota</taxon>
        <taxon>Desulfovibrionia</taxon>
        <taxon>Desulfovibrionales</taxon>
        <taxon>Desulfovibrionaceae</taxon>
    </lineage>
</organism>
<name>A0ABV4K260_9BACT</name>
<accession>A0ABV4K260</accession>